<protein>
    <submittedName>
        <fullName evidence="2">UrcA family protein</fullName>
    </submittedName>
</protein>
<dbReference type="RefSeq" id="WP_140928022.1">
    <property type="nucleotide sequence ID" value="NZ_VFSU01000023.1"/>
</dbReference>
<dbReference type="EMBL" id="VFSU01000023">
    <property type="protein sequence ID" value="TPE61405.1"/>
    <property type="molecule type" value="Genomic_DNA"/>
</dbReference>
<evidence type="ECO:0000256" key="1">
    <source>
        <dbReference type="SAM" id="SignalP"/>
    </source>
</evidence>
<proteinExistence type="predicted"/>
<feature type="signal peptide" evidence="1">
    <location>
        <begin position="1"/>
        <end position="23"/>
    </location>
</feature>
<evidence type="ECO:0000313" key="2">
    <source>
        <dbReference type="EMBL" id="TPE61405.1"/>
    </source>
</evidence>
<sequence length="109" mass="11484">MKIGQTLCAFGLLATTSAASAQADVIVTQDYLKMGWEQVSTLVPYGDLNLASDKGVATLRERVKAEARKICGKSDGTAKNTANTSTCYDSVIASAEPQIVKLATDAKAR</sequence>
<comment type="caution">
    <text evidence="2">The sequence shown here is derived from an EMBL/GenBank/DDBJ whole genome shotgun (WGS) entry which is preliminary data.</text>
</comment>
<feature type="chain" id="PRO_5021239646" evidence="1">
    <location>
        <begin position="24"/>
        <end position="109"/>
    </location>
</feature>
<dbReference type="OrthoDB" id="7511162at2"/>
<dbReference type="NCBIfam" id="TIGR04433">
    <property type="entry name" value="UrcA_uranyl"/>
    <property type="match status" value="1"/>
</dbReference>
<keyword evidence="3" id="KW-1185">Reference proteome</keyword>
<gene>
    <name evidence="2" type="ORF">FJQ54_08660</name>
</gene>
<reference evidence="2 3" key="1">
    <citation type="submission" date="2019-06" db="EMBL/GenBank/DDBJ databases">
        <authorList>
            <person name="Lee I."/>
            <person name="Jang G.I."/>
            <person name="Hwang C.Y."/>
        </authorList>
    </citation>
    <scope>NUCLEOTIDE SEQUENCE [LARGE SCALE GENOMIC DNA]</scope>
    <source>
        <strain evidence="2 3">PAMC 28131</strain>
    </source>
</reference>
<name>A0A501XLT7_9SPHN</name>
<dbReference type="InterPro" id="IPR030972">
    <property type="entry name" value="UrcA_uranyl"/>
</dbReference>
<organism evidence="2 3">
    <name type="scientific">Sandaracinobacter neustonicus</name>
    <dbReference type="NCBI Taxonomy" id="1715348"/>
    <lineage>
        <taxon>Bacteria</taxon>
        <taxon>Pseudomonadati</taxon>
        <taxon>Pseudomonadota</taxon>
        <taxon>Alphaproteobacteria</taxon>
        <taxon>Sphingomonadales</taxon>
        <taxon>Sphingosinicellaceae</taxon>
        <taxon>Sandaracinobacter</taxon>
    </lineage>
</organism>
<dbReference type="AlphaFoldDB" id="A0A501XLT7"/>
<accession>A0A501XLT7</accession>
<evidence type="ECO:0000313" key="3">
    <source>
        <dbReference type="Proteomes" id="UP000319897"/>
    </source>
</evidence>
<keyword evidence="1" id="KW-0732">Signal</keyword>
<dbReference type="Proteomes" id="UP000319897">
    <property type="component" value="Unassembled WGS sequence"/>
</dbReference>